<dbReference type="SUPFAM" id="SSF51735">
    <property type="entry name" value="NAD(P)-binding Rossmann-fold domains"/>
    <property type="match status" value="1"/>
</dbReference>
<dbReference type="GO" id="GO:0035925">
    <property type="term" value="F:mRNA 3'-UTR AU-rich region binding"/>
    <property type="evidence" value="ECO:0007669"/>
    <property type="project" value="TreeGrafter"/>
</dbReference>
<organism evidence="4 5">
    <name type="scientific">Inquilinus limosus MP06</name>
    <dbReference type="NCBI Taxonomy" id="1398085"/>
    <lineage>
        <taxon>Bacteria</taxon>
        <taxon>Pseudomonadati</taxon>
        <taxon>Pseudomonadota</taxon>
        <taxon>Alphaproteobacteria</taxon>
        <taxon>Rhodospirillales</taxon>
        <taxon>Rhodospirillaceae</taxon>
        <taxon>Inquilinus</taxon>
    </lineage>
</organism>
<evidence type="ECO:0000256" key="1">
    <source>
        <dbReference type="ARBA" id="ARBA00022857"/>
    </source>
</evidence>
<dbReference type="GO" id="GO:0003960">
    <property type="term" value="F:quinone reductase (NADPH) activity"/>
    <property type="evidence" value="ECO:0007669"/>
    <property type="project" value="TreeGrafter"/>
</dbReference>
<accession>A0A0A0D6C8</accession>
<dbReference type="AlphaFoldDB" id="A0A0A0D6C8"/>
<dbReference type="Pfam" id="PF08240">
    <property type="entry name" value="ADH_N"/>
    <property type="match status" value="1"/>
</dbReference>
<comment type="caution">
    <text evidence="4">The sequence shown here is derived from an EMBL/GenBank/DDBJ whole genome shotgun (WGS) entry which is preliminary data.</text>
</comment>
<keyword evidence="2" id="KW-0560">Oxidoreductase</keyword>
<dbReference type="Gene3D" id="3.90.180.10">
    <property type="entry name" value="Medium-chain alcohol dehydrogenases, catalytic domain"/>
    <property type="match status" value="1"/>
</dbReference>
<dbReference type="PANTHER" id="PTHR48106:SF13">
    <property type="entry name" value="QUINONE OXIDOREDUCTASE-RELATED"/>
    <property type="match status" value="1"/>
</dbReference>
<dbReference type="InterPro" id="IPR011032">
    <property type="entry name" value="GroES-like_sf"/>
</dbReference>
<dbReference type="EMBL" id="JANX01000161">
    <property type="protein sequence ID" value="KGM33659.1"/>
    <property type="molecule type" value="Genomic_DNA"/>
</dbReference>
<evidence type="ECO:0000313" key="5">
    <source>
        <dbReference type="Proteomes" id="UP000029995"/>
    </source>
</evidence>
<dbReference type="InterPro" id="IPR036291">
    <property type="entry name" value="NAD(P)-bd_dom_sf"/>
</dbReference>
<dbReference type="GO" id="GO:0070402">
    <property type="term" value="F:NADPH binding"/>
    <property type="evidence" value="ECO:0007669"/>
    <property type="project" value="TreeGrafter"/>
</dbReference>
<protein>
    <submittedName>
        <fullName evidence="4">NADPH:quinone oxidoreductase</fullName>
    </submittedName>
</protein>
<evidence type="ECO:0000259" key="3">
    <source>
        <dbReference type="SMART" id="SM00829"/>
    </source>
</evidence>
<dbReference type="InterPro" id="IPR013154">
    <property type="entry name" value="ADH-like_N"/>
</dbReference>
<gene>
    <name evidence="4" type="ORF">P409_14615</name>
</gene>
<dbReference type="GO" id="GO:0005829">
    <property type="term" value="C:cytosol"/>
    <property type="evidence" value="ECO:0007669"/>
    <property type="project" value="TreeGrafter"/>
</dbReference>
<dbReference type="Pfam" id="PF13602">
    <property type="entry name" value="ADH_zinc_N_2"/>
    <property type="match status" value="1"/>
</dbReference>
<dbReference type="SMART" id="SM00829">
    <property type="entry name" value="PKS_ER"/>
    <property type="match status" value="1"/>
</dbReference>
<keyword evidence="1" id="KW-0521">NADP</keyword>
<proteinExistence type="predicted"/>
<dbReference type="InterPro" id="IPR020843">
    <property type="entry name" value="ER"/>
</dbReference>
<dbReference type="Gene3D" id="3.40.50.720">
    <property type="entry name" value="NAD(P)-binding Rossmann-like Domain"/>
    <property type="match status" value="1"/>
</dbReference>
<dbReference type="OrthoDB" id="9792321at2"/>
<feature type="domain" description="Enoyl reductase (ER)" evidence="3">
    <location>
        <begin position="10"/>
        <end position="324"/>
    </location>
</feature>
<dbReference type="Proteomes" id="UP000029995">
    <property type="component" value="Unassembled WGS sequence"/>
</dbReference>
<dbReference type="PANTHER" id="PTHR48106">
    <property type="entry name" value="QUINONE OXIDOREDUCTASE PIG3-RELATED"/>
    <property type="match status" value="1"/>
</dbReference>
<evidence type="ECO:0000313" key="4">
    <source>
        <dbReference type="EMBL" id="KGM33659.1"/>
    </source>
</evidence>
<evidence type="ECO:0000256" key="2">
    <source>
        <dbReference type="ARBA" id="ARBA00023002"/>
    </source>
</evidence>
<dbReference type="SUPFAM" id="SSF50129">
    <property type="entry name" value="GroES-like"/>
    <property type="match status" value="1"/>
</dbReference>
<reference evidence="4 5" key="1">
    <citation type="submission" date="2014-01" db="EMBL/GenBank/DDBJ databases">
        <title>Genome sequence determination for a cystic fibrosis isolate, Inquilinus limosus.</title>
        <authorList>
            <person name="Pino M."/>
            <person name="Di Conza J."/>
            <person name="Gutkind G."/>
        </authorList>
    </citation>
    <scope>NUCLEOTIDE SEQUENCE [LARGE SCALE GENOMIC DNA]</scope>
    <source>
        <strain evidence="4 5">MP06</strain>
    </source>
</reference>
<name>A0A0A0D6C8_9PROT</name>
<sequence length="326" mass="33731">MKTVQFSRFGGPEVLETIEILTPQPGPGEVLIRVRVAGVNYFETLMRRNLYAVTPELPMTPGVEVAGEIAVVGEGVDPAVFGARVAVPMFAIGRPTGGYAEYVAVDAASVVPLPDGLSFEDAAALLVQGLSALHLVRSSPPRGRTVLVTAAAGGVGSLLLQLARRAGAERVIAVAGGAEKLDVARGLGADLGIDYREPGWAAQVRNASGGSGADIVYDTVGGVITKACLDALAPAGELVFGALGRFDLTAAELEGMLFRNQSLKGFALLPLLTPESLRADLAELFALVATGALRVIQGGRYRLDQAAEAHGALESRRSAGKVVLVP</sequence>